<feature type="compositionally biased region" description="Basic and acidic residues" evidence="1">
    <location>
        <begin position="113"/>
        <end position="123"/>
    </location>
</feature>
<dbReference type="OrthoDB" id="2537432at2759"/>
<gene>
    <name evidence="2" type="ORF">K402DRAFT_10623</name>
</gene>
<dbReference type="InterPro" id="IPR053203">
    <property type="entry name" value="Cisplatin_resist-associated"/>
</dbReference>
<evidence type="ECO:0000313" key="2">
    <source>
        <dbReference type="EMBL" id="KAF1992626.1"/>
    </source>
</evidence>
<evidence type="ECO:0000313" key="3">
    <source>
        <dbReference type="Proteomes" id="UP000800041"/>
    </source>
</evidence>
<dbReference type="InterPro" id="IPR022024">
    <property type="entry name" value="DUF3602"/>
</dbReference>
<dbReference type="AlphaFoldDB" id="A0A6G1HHB5"/>
<evidence type="ECO:0000256" key="1">
    <source>
        <dbReference type="SAM" id="MobiDB-lite"/>
    </source>
</evidence>
<feature type="region of interest" description="Disordered" evidence="1">
    <location>
        <begin position="80"/>
        <end position="175"/>
    </location>
</feature>
<proteinExistence type="predicted"/>
<organism evidence="2 3">
    <name type="scientific">Aulographum hederae CBS 113979</name>
    <dbReference type="NCBI Taxonomy" id="1176131"/>
    <lineage>
        <taxon>Eukaryota</taxon>
        <taxon>Fungi</taxon>
        <taxon>Dikarya</taxon>
        <taxon>Ascomycota</taxon>
        <taxon>Pezizomycotina</taxon>
        <taxon>Dothideomycetes</taxon>
        <taxon>Pleosporomycetidae</taxon>
        <taxon>Aulographales</taxon>
        <taxon>Aulographaceae</taxon>
    </lineage>
</organism>
<accession>A0A6G1HHB5</accession>
<reference evidence="2" key="1">
    <citation type="journal article" date="2020" name="Stud. Mycol.">
        <title>101 Dothideomycetes genomes: a test case for predicting lifestyles and emergence of pathogens.</title>
        <authorList>
            <person name="Haridas S."/>
            <person name="Albert R."/>
            <person name="Binder M."/>
            <person name="Bloem J."/>
            <person name="Labutti K."/>
            <person name="Salamov A."/>
            <person name="Andreopoulos B."/>
            <person name="Baker S."/>
            <person name="Barry K."/>
            <person name="Bills G."/>
            <person name="Bluhm B."/>
            <person name="Cannon C."/>
            <person name="Castanera R."/>
            <person name="Culley D."/>
            <person name="Daum C."/>
            <person name="Ezra D."/>
            <person name="Gonzalez J."/>
            <person name="Henrissat B."/>
            <person name="Kuo A."/>
            <person name="Liang C."/>
            <person name="Lipzen A."/>
            <person name="Lutzoni F."/>
            <person name="Magnuson J."/>
            <person name="Mondo S."/>
            <person name="Nolan M."/>
            <person name="Ohm R."/>
            <person name="Pangilinan J."/>
            <person name="Park H.-J."/>
            <person name="Ramirez L."/>
            <person name="Alfaro M."/>
            <person name="Sun H."/>
            <person name="Tritt A."/>
            <person name="Yoshinaga Y."/>
            <person name="Zwiers L.-H."/>
            <person name="Turgeon B."/>
            <person name="Goodwin S."/>
            <person name="Spatafora J."/>
            <person name="Crous P."/>
            <person name="Grigoriev I."/>
        </authorList>
    </citation>
    <scope>NUCLEOTIDE SEQUENCE</scope>
    <source>
        <strain evidence="2">CBS 113979</strain>
    </source>
</reference>
<dbReference type="Pfam" id="PF12223">
    <property type="entry name" value="DUF3602"/>
    <property type="match status" value="1"/>
</dbReference>
<feature type="compositionally biased region" description="Basic and acidic residues" evidence="1">
    <location>
        <begin position="132"/>
        <end position="175"/>
    </location>
</feature>
<protein>
    <submittedName>
        <fullName evidence="2">Uncharacterized protein</fullName>
    </submittedName>
</protein>
<dbReference type="Proteomes" id="UP000800041">
    <property type="component" value="Unassembled WGS sequence"/>
</dbReference>
<sequence length="175" mass="18744">MMAMAACRTIVFWTPGDTPVPNLLRNQRQALSSSRFVPTSALRHLISYEAAGKGNIGHDTHDYVDGGIHREGVVGDSREADYSTGRGGAGNIASPQVKAAEGSGGSTDVIPDVDVREGHENFHTGRGGGGNVHKEKYGGHTHDPNRETLLDKAKQLVMGEKREKSKTPEPETTKS</sequence>
<dbReference type="PANTHER" id="PTHR34693">
    <property type="entry name" value="PROTEIN PAR32"/>
    <property type="match status" value="1"/>
</dbReference>
<dbReference type="EMBL" id="ML977137">
    <property type="protein sequence ID" value="KAF1992626.1"/>
    <property type="molecule type" value="Genomic_DNA"/>
</dbReference>
<name>A0A6G1HHB5_9PEZI</name>
<keyword evidence="3" id="KW-1185">Reference proteome</keyword>
<dbReference type="PANTHER" id="PTHR34693:SF3">
    <property type="match status" value="1"/>
</dbReference>